<keyword evidence="2" id="KW-1185">Reference proteome</keyword>
<proteinExistence type="predicted"/>
<evidence type="ECO:0000313" key="2">
    <source>
        <dbReference type="Proteomes" id="UP000727907"/>
    </source>
</evidence>
<gene>
    <name evidence="1" type="ORF">KQ910_13415</name>
</gene>
<protein>
    <submittedName>
        <fullName evidence="1">Uncharacterized protein</fullName>
    </submittedName>
</protein>
<comment type="caution">
    <text evidence="1">The sequence shown here is derived from an EMBL/GenBank/DDBJ whole genome shotgun (WGS) entry which is preliminary data.</text>
</comment>
<name>A0ABS6IKF7_9HYPH</name>
<dbReference type="EMBL" id="JAHOPB010000001">
    <property type="protein sequence ID" value="MBU8874768.1"/>
    <property type="molecule type" value="Genomic_DNA"/>
</dbReference>
<evidence type="ECO:0000313" key="1">
    <source>
        <dbReference type="EMBL" id="MBU8874768.1"/>
    </source>
</evidence>
<accession>A0ABS6IKF7</accession>
<organism evidence="1 2">
    <name type="scientific">Reyranella humidisoli</name>
    <dbReference type="NCBI Taxonomy" id="2849149"/>
    <lineage>
        <taxon>Bacteria</taxon>
        <taxon>Pseudomonadati</taxon>
        <taxon>Pseudomonadota</taxon>
        <taxon>Alphaproteobacteria</taxon>
        <taxon>Hyphomicrobiales</taxon>
        <taxon>Reyranellaceae</taxon>
        <taxon>Reyranella</taxon>
    </lineage>
</organism>
<dbReference type="RefSeq" id="WP_216960859.1">
    <property type="nucleotide sequence ID" value="NZ_JAHOPB010000001.1"/>
</dbReference>
<reference evidence="1 2" key="1">
    <citation type="submission" date="2021-06" db="EMBL/GenBank/DDBJ databases">
        <authorList>
            <person name="Lee D.H."/>
        </authorList>
    </citation>
    <scope>NUCLEOTIDE SEQUENCE [LARGE SCALE GENOMIC DNA]</scope>
    <source>
        <strain evidence="1 2">MMS21-HV4-11</strain>
    </source>
</reference>
<sequence>MSTSSTMGFIDNAQVFATTTAPTPVTIHCRVQVFSDTNKRVTGFKGDGANAASSSMFQ</sequence>
<dbReference type="Proteomes" id="UP000727907">
    <property type="component" value="Unassembled WGS sequence"/>
</dbReference>